<sequence length="210" mass="21965">MLVADDHPLTREGIALAARAALPGATVVGVGSIADAAAAMNSRPPFRLIVLDFQLPDAHGYSGLLKLQHRDASIPIVMVTAREDASLVEAARALGAAGFVYKSLPLDEIAAVFRRLILGGTYFPVATNVSPGIAAARAKIADLTPAQRDVLLALADGRSNKEVARDLSITEATVKAHLTAVFRKLGVSNRTQALLAVQPLFGAERPGMAV</sequence>
<dbReference type="PRINTS" id="PR00038">
    <property type="entry name" value="HTHLUXR"/>
</dbReference>
<dbReference type="InterPro" id="IPR036388">
    <property type="entry name" value="WH-like_DNA-bd_sf"/>
</dbReference>
<evidence type="ECO:0000313" key="6">
    <source>
        <dbReference type="EMBL" id="RDE07476.1"/>
    </source>
</evidence>
<dbReference type="Pfam" id="PF00072">
    <property type="entry name" value="Response_reg"/>
    <property type="match status" value="1"/>
</dbReference>
<dbReference type="GO" id="GO:0000160">
    <property type="term" value="P:phosphorelay signal transduction system"/>
    <property type="evidence" value="ECO:0007669"/>
    <property type="project" value="InterPro"/>
</dbReference>
<evidence type="ECO:0000256" key="3">
    <source>
        <dbReference type="PROSITE-ProRule" id="PRU00169"/>
    </source>
</evidence>
<proteinExistence type="predicted"/>
<dbReference type="InterPro" id="IPR016032">
    <property type="entry name" value="Sig_transdc_resp-reg_C-effctor"/>
</dbReference>
<protein>
    <submittedName>
        <fullName evidence="6">DNA-binding response regulator</fullName>
    </submittedName>
</protein>
<evidence type="ECO:0000256" key="1">
    <source>
        <dbReference type="ARBA" id="ARBA00022553"/>
    </source>
</evidence>
<dbReference type="EMBL" id="QQNB01000001">
    <property type="protein sequence ID" value="RDE07476.1"/>
    <property type="molecule type" value="Genomic_DNA"/>
</dbReference>
<dbReference type="AlphaFoldDB" id="A0A369VYJ5"/>
<keyword evidence="7" id="KW-1185">Reference proteome</keyword>
<dbReference type="PANTHER" id="PTHR45566">
    <property type="entry name" value="HTH-TYPE TRANSCRIPTIONAL REGULATOR YHJB-RELATED"/>
    <property type="match status" value="1"/>
</dbReference>
<dbReference type="InterPro" id="IPR058245">
    <property type="entry name" value="NreC/VraR/RcsB-like_REC"/>
</dbReference>
<reference evidence="6 7" key="1">
    <citation type="submission" date="2018-07" db="EMBL/GenBank/DDBJ databases">
        <title>a novel species of Sphingomonas isolated from the rhizosphere soil of Araceae plant.</title>
        <authorList>
            <person name="Zhiyong W."/>
            <person name="Qinglan Z."/>
            <person name="Zhiwei F."/>
            <person name="Ding X."/>
            <person name="Gejiao W."/>
            <person name="Shixue Z."/>
        </authorList>
    </citation>
    <scope>NUCLEOTIDE SEQUENCE [LARGE SCALE GENOMIC DNA]</scope>
    <source>
        <strain evidence="6 7">WZY 27</strain>
    </source>
</reference>
<name>A0A369VYJ5_9SPHN</name>
<dbReference type="InterPro" id="IPR001789">
    <property type="entry name" value="Sig_transdc_resp-reg_receiver"/>
</dbReference>
<dbReference type="PANTHER" id="PTHR45566:SF1">
    <property type="entry name" value="HTH-TYPE TRANSCRIPTIONAL REGULATOR YHJB-RELATED"/>
    <property type="match status" value="1"/>
</dbReference>
<dbReference type="OrthoDB" id="9814495at2"/>
<feature type="domain" description="HTH luxR-type" evidence="4">
    <location>
        <begin position="136"/>
        <end position="201"/>
    </location>
</feature>
<dbReference type="CDD" id="cd17535">
    <property type="entry name" value="REC_NarL-like"/>
    <property type="match status" value="1"/>
</dbReference>
<dbReference type="PROSITE" id="PS50110">
    <property type="entry name" value="RESPONSE_REGULATORY"/>
    <property type="match status" value="1"/>
</dbReference>
<evidence type="ECO:0000259" key="5">
    <source>
        <dbReference type="PROSITE" id="PS50110"/>
    </source>
</evidence>
<dbReference type="PROSITE" id="PS50043">
    <property type="entry name" value="HTH_LUXR_2"/>
    <property type="match status" value="1"/>
</dbReference>
<dbReference type="GO" id="GO:0006355">
    <property type="term" value="P:regulation of DNA-templated transcription"/>
    <property type="evidence" value="ECO:0007669"/>
    <property type="project" value="InterPro"/>
</dbReference>
<dbReference type="SUPFAM" id="SSF52172">
    <property type="entry name" value="CheY-like"/>
    <property type="match status" value="1"/>
</dbReference>
<evidence type="ECO:0000256" key="2">
    <source>
        <dbReference type="ARBA" id="ARBA00023125"/>
    </source>
</evidence>
<comment type="caution">
    <text evidence="6">The sequence shown here is derived from an EMBL/GenBank/DDBJ whole genome shotgun (WGS) entry which is preliminary data.</text>
</comment>
<organism evidence="6 7">
    <name type="scientific">Sphingomonas aracearum</name>
    <dbReference type="NCBI Taxonomy" id="2283317"/>
    <lineage>
        <taxon>Bacteria</taxon>
        <taxon>Pseudomonadati</taxon>
        <taxon>Pseudomonadota</taxon>
        <taxon>Alphaproteobacteria</taxon>
        <taxon>Sphingomonadales</taxon>
        <taxon>Sphingomonadaceae</taxon>
        <taxon>Sphingomonas</taxon>
    </lineage>
</organism>
<dbReference type="SUPFAM" id="SSF46894">
    <property type="entry name" value="C-terminal effector domain of the bipartite response regulators"/>
    <property type="match status" value="1"/>
</dbReference>
<dbReference type="Gene3D" id="1.10.10.10">
    <property type="entry name" value="Winged helix-like DNA-binding domain superfamily/Winged helix DNA-binding domain"/>
    <property type="match status" value="1"/>
</dbReference>
<dbReference type="Gene3D" id="3.40.50.2300">
    <property type="match status" value="1"/>
</dbReference>
<dbReference type="GO" id="GO:0003677">
    <property type="term" value="F:DNA binding"/>
    <property type="evidence" value="ECO:0007669"/>
    <property type="project" value="UniProtKB-KW"/>
</dbReference>
<dbReference type="InterPro" id="IPR011006">
    <property type="entry name" value="CheY-like_superfamily"/>
</dbReference>
<dbReference type="Pfam" id="PF00196">
    <property type="entry name" value="GerE"/>
    <property type="match status" value="1"/>
</dbReference>
<dbReference type="CDD" id="cd06170">
    <property type="entry name" value="LuxR_C_like"/>
    <property type="match status" value="1"/>
</dbReference>
<dbReference type="Proteomes" id="UP000253918">
    <property type="component" value="Unassembled WGS sequence"/>
</dbReference>
<feature type="domain" description="Response regulatory" evidence="5">
    <location>
        <begin position="1"/>
        <end position="117"/>
    </location>
</feature>
<dbReference type="SMART" id="SM00448">
    <property type="entry name" value="REC"/>
    <property type="match status" value="1"/>
</dbReference>
<evidence type="ECO:0000313" key="7">
    <source>
        <dbReference type="Proteomes" id="UP000253918"/>
    </source>
</evidence>
<feature type="modified residue" description="4-aspartylphosphate" evidence="3">
    <location>
        <position position="52"/>
    </location>
</feature>
<dbReference type="InterPro" id="IPR000792">
    <property type="entry name" value="Tscrpt_reg_LuxR_C"/>
</dbReference>
<keyword evidence="2 6" id="KW-0238">DNA-binding</keyword>
<keyword evidence="1 3" id="KW-0597">Phosphoprotein</keyword>
<accession>A0A369VYJ5</accession>
<evidence type="ECO:0000259" key="4">
    <source>
        <dbReference type="PROSITE" id="PS50043"/>
    </source>
</evidence>
<dbReference type="PROSITE" id="PS00622">
    <property type="entry name" value="HTH_LUXR_1"/>
    <property type="match status" value="1"/>
</dbReference>
<gene>
    <name evidence="6" type="ORF">DVW87_03960</name>
</gene>
<dbReference type="SMART" id="SM00421">
    <property type="entry name" value="HTH_LUXR"/>
    <property type="match status" value="1"/>
</dbReference>
<dbReference type="InterPro" id="IPR051015">
    <property type="entry name" value="EvgA-like"/>
</dbReference>